<dbReference type="InterPro" id="IPR009057">
    <property type="entry name" value="Homeodomain-like_sf"/>
</dbReference>
<organism evidence="4 5">
    <name type="scientific">Sedimentibacter hydroxybenzoicus DSM 7310</name>
    <dbReference type="NCBI Taxonomy" id="1123245"/>
    <lineage>
        <taxon>Bacteria</taxon>
        <taxon>Bacillati</taxon>
        <taxon>Bacillota</taxon>
        <taxon>Tissierellia</taxon>
        <taxon>Sedimentibacter</taxon>
    </lineage>
</organism>
<dbReference type="AlphaFoldDB" id="A0A974BHT4"/>
<evidence type="ECO:0000256" key="1">
    <source>
        <dbReference type="ARBA" id="ARBA00023125"/>
    </source>
</evidence>
<evidence type="ECO:0000313" key="5">
    <source>
        <dbReference type="Proteomes" id="UP000611629"/>
    </source>
</evidence>
<accession>A0A974BHT4</accession>
<dbReference type="InterPro" id="IPR036271">
    <property type="entry name" value="Tet_transcr_reg_TetR-rel_C_sf"/>
</dbReference>
<reference evidence="4" key="1">
    <citation type="submission" date="2020-07" db="EMBL/GenBank/DDBJ databases">
        <title>Genomic analysis of a strain of Sedimentibacter Hydroxybenzoicus DSM7310.</title>
        <authorList>
            <person name="Ma S."/>
        </authorList>
    </citation>
    <scope>NUCLEOTIDE SEQUENCE</scope>
    <source>
        <strain evidence="4">DSM 7310</strain>
    </source>
</reference>
<keyword evidence="1 2" id="KW-0238">DNA-binding</keyword>
<dbReference type="Gene3D" id="1.10.357.10">
    <property type="entry name" value="Tetracycline Repressor, domain 2"/>
    <property type="match status" value="1"/>
</dbReference>
<evidence type="ECO:0000256" key="2">
    <source>
        <dbReference type="PROSITE-ProRule" id="PRU00335"/>
    </source>
</evidence>
<dbReference type="GO" id="GO:0003677">
    <property type="term" value="F:DNA binding"/>
    <property type="evidence" value="ECO:0007669"/>
    <property type="project" value="UniProtKB-UniRule"/>
</dbReference>
<dbReference type="Proteomes" id="UP000611629">
    <property type="component" value="Unassembled WGS sequence"/>
</dbReference>
<dbReference type="SUPFAM" id="SSF46689">
    <property type="entry name" value="Homeodomain-like"/>
    <property type="match status" value="1"/>
</dbReference>
<feature type="DNA-binding region" description="H-T-H motif" evidence="2">
    <location>
        <begin position="30"/>
        <end position="49"/>
    </location>
</feature>
<keyword evidence="5" id="KW-1185">Reference proteome</keyword>
<dbReference type="InterPro" id="IPR001647">
    <property type="entry name" value="HTH_TetR"/>
</dbReference>
<evidence type="ECO:0000259" key="3">
    <source>
        <dbReference type="PROSITE" id="PS50977"/>
    </source>
</evidence>
<dbReference type="EMBL" id="JACBNQ010000002">
    <property type="protein sequence ID" value="NYB73444.1"/>
    <property type="molecule type" value="Genomic_DNA"/>
</dbReference>
<dbReference type="InterPro" id="IPR050624">
    <property type="entry name" value="HTH-type_Tx_Regulator"/>
</dbReference>
<protein>
    <submittedName>
        <fullName evidence="4">TetR/AcrR family transcriptional regulator</fullName>
    </submittedName>
</protein>
<evidence type="ECO:0000313" key="4">
    <source>
        <dbReference type="EMBL" id="NYB73444.1"/>
    </source>
</evidence>
<dbReference type="PROSITE" id="PS50977">
    <property type="entry name" value="HTH_TETR_2"/>
    <property type="match status" value="1"/>
</dbReference>
<dbReference type="RefSeq" id="WP_179237120.1">
    <property type="nucleotide sequence ID" value="NZ_JACBNQ010000002.1"/>
</dbReference>
<dbReference type="SUPFAM" id="SSF48498">
    <property type="entry name" value="Tetracyclin repressor-like, C-terminal domain"/>
    <property type="match status" value="1"/>
</dbReference>
<dbReference type="PRINTS" id="PR00455">
    <property type="entry name" value="HTHTETR"/>
</dbReference>
<dbReference type="PANTHER" id="PTHR43479:SF11">
    <property type="entry name" value="ACREF_ENVCD OPERON REPRESSOR-RELATED"/>
    <property type="match status" value="1"/>
</dbReference>
<sequence>MLKKLTEEKLSELLETGIAEFAEKGLDGANVNTIAKKAGISVGVLYKYYENKEEFFHACLRKSLDILKSVLNEVTQSNDKLLVRAERMIRAVQDYSKEYGVYIKMYNRIASENGRKYVSMYAAEIESMTARVYTEFIERAIKDGDIRNDINPRLFAFFFDNLLTMLQFSYCCDYYTERARVYCKEDFDNDEMIVSELLKFIESAFTFSRSEIVHRDQM</sequence>
<dbReference type="Pfam" id="PF00440">
    <property type="entry name" value="TetR_N"/>
    <property type="match status" value="1"/>
</dbReference>
<comment type="caution">
    <text evidence="4">The sequence shown here is derived from an EMBL/GenBank/DDBJ whole genome shotgun (WGS) entry which is preliminary data.</text>
</comment>
<gene>
    <name evidence="4" type="ORF">HZF24_04755</name>
</gene>
<proteinExistence type="predicted"/>
<name>A0A974BHT4_SEDHY</name>
<feature type="domain" description="HTH tetR-type" evidence="3">
    <location>
        <begin position="7"/>
        <end position="67"/>
    </location>
</feature>
<dbReference type="PANTHER" id="PTHR43479">
    <property type="entry name" value="ACREF/ENVCD OPERON REPRESSOR-RELATED"/>
    <property type="match status" value="1"/>
</dbReference>